<proteinExistence type="inferred from homology"/>
<dbReference type="GO" id="GO:0004325">
    <property type="term" value="F:ferrochelatase activity"/>
    <property type="evidence" value="ECO:0007669"/>
    <property type="project" value="InterPro"/>
</dbReference>
<evidence type="ECO:0000313" key="2">
    <source>
        <dbReference type="EMBL" id="CAF2044329.1"/>
    </source>
</evidence>
<dbReference type="InterPro" id="IPR001015">
    <property type="entry name" value="Ferrochelatase"/>
</dbReference>
<comment type="caution">
    <text evidence="2">The sequence shown here is derived from an EMBL/GenBank/DDBJ whole genome shotgun (WGS) entry which is preliminary data.</text>
</comment>
<protein>
    <submittedName>
        <fullName evidence="2">Uncharacterized protein</fullName>
    </submittedName>
</protein>
<dbReference type="Proteomes" id="UP000663887">
    <property type="component" value="Unassembled WGS sequence"/>
</dbReference>
<dbReference type="AlphaFoldDB" id="A0A816P5V0"/>
<dbReference type="GO" id="GO:0006783">
    <property type="term" value="P:heme biosynthetic process"/>
    <property type="evidence" value="ECO:0007669"/>
    <property type="project" value="InterPro"/>
</dbReference>
<reference evidence="2" key="1">
    <citation type="submission" date="2021-02" db="EMBL/GenBank/DDBJ databases">
        <authorList>
            <person name="Nowell W R."/>
        </authorList>
    </citation>
    <scope>NUCLEOTIDE SEQUENCE</scope>
</reference>
<sequence>MLSSYLKLQFSSKLVTSCLLNTIIRTTTGVSATQQDNQKSNESQRAPHKYYIGFRYDKPLTEMALDEIGKDRPQRIIAFTQYPQYSCSTTGSSLNAIARYYTAKARKSKLEKDDQIFATNKSMINS</sequence>
<dbReference type="Gene3D" id="3.40.50.1400">
    <property type="match status" value="1"/>
</dbReference>
<comment type="similarity">
    <text evidence="1">Belongs to the ferrochelatase family.</text>
</comment>
<evidence type="ECO:0000313" key="3">
    <source>
        <dbReference type="Proteomes" id="UP000663887"/>
    </source>
</evidence>
<organism evidence="2 3">
    <name type="scientific">Rotaria magnacalcarata</name>
    <dbReference type="NCBI Taxonomy" id="392030"/>
    <lineage>
        <taxon>Eukaryota</taxon>
        <taxon>Metazoa</taxon>
        <taxon>Spiralia</taxon>
        <taxon>Gnathifera</taxon>
        <taxon>Rotifera</taxon>
        <taxon>Eurotatoria</taxon>
        <taxon>Bdelloidea</taxon>
        <taxon>Philodinida</taxon>
        <taxon>Philodinidae</taxon>
        <taxon>Rotaria</taxon>
    </lineage>
</organism>
<gene>
    <name evidence="2" type="ORF">XDN619_LOCUS7318</name>
</gene>
<evidence type="ECO:0000256" key="1">
    <source>
        <dbReference type="RuleBase" id="RU004185"/>
    </source>
</evidence>
<name>A0A816P5V0_9BILA</name>
<dbReference type="GO" id="GO:0005739">
    <property type="term" value="C:mitochondrion"/>
    <property type="evidence" value="ECO:0007669"/>
    <property type="project" value="TreeGrafter"/>
</dbReference>
<dbReference type="SUPFAM" id="SSF53800">
    <property type="entry name" value="Chelatase"/>
    <property type="match status" value="1"/>
</dbReference>
<dbReference type="EMBL" id="CAJNRG010002204">
    <property type="protein sequence ID" value="CAF2044329.1"/>
    <property type="molecule type" value="Genomic_DNA"/>
</dbReference>
<dbReference type="PANTHER" id="PTHR11108">
    <property type="entry name" value="FERROCHELATASE"/>
    <property type="match status" value="1"/>
</dbReference>
<accession>A0A816P5V0</accession>
<dbReference type="PANTHER" id="PTHR11108:SF1">
    <property type="entry name" value="FERROCHELATASE, MITOCHONDRIAL"/>
    <property type="match status" value="1"/>
</dbReference>
<dbReference type="Pfam" id="PF00762">
    <property type="entry name" value="Ferrochelatase"/>
    <property type="match status" value="1"/>
</dbReference>